<accession>X1U6S9</accession>
<comment type="caution">
    <text evidence="1">The sequence shown here is derived from an EMBL/GenBank/DDBJ whole genome shotgun (WGS) entry which is preliminary data.</text>
</comment>
<reference evidence="1" key="1">
    <citation type="journal article" date="2014" name="Front. Microbiol.">
        <title>High frequency of phylogenetically diverse reductive dehalogenase-homologous genes in deep subseafloor sedimentary metagenomes.</title>
        <authorList>
            <person name="Kawai M."/>
            <person name="Futagami T."/>
            <person name="Toyoda A."/>
            <person name="Takaki Y."/>
            <person name="Nishi S."/>
            <person name="Hori S."/>
            <person name="Arai W."/>
            <person name="Tsubouchi T."/>
            <person name="Morono Y."/>
            <person name="Uchiyama I."/>
            <person name="Ito T."/>
            <person name="Fujiyama A."/>
            <person name="Inagaki F."/>
            <person name="Takami H."/>
        </authorList>
    </citation>
    <scope>NUCLEOTIDE SEQUENCE</scope>
    <source>
        <strain evidence="1">Expedition CK06-06</strain>
    </source>
</reference>
<dbReference type="EMBL" id="BARW01029782">
    <property type="protein sequence ID" value="GAJ13204.1"/>
    <property type="molecule type" value="Genomic_DNA"/>
</dbReference>
<sequence length="111" mass="11390">MKCTSINFVQYYGGDDGEWAQLILVPPTIVINGTTAPSAHPGTIAITSMGYLQGAFAVEDGAAALSADNGGRGPPGFVPFIIPPGYQIAIMQSNANTAAWSVTVGGFEIDA</sequence>
<gene>
    <name evidence="1" type="ORF">S12H4_47772</name>
</gene>
<evidence type="ECO:0000313" key="1">
    <source>
        <dbReference type="EMBL" id="GAJ13204.1"/>
    </source>
</evidence>
<name>X1U6S9_9ZZZZ</name>
<protein>
    <submittedName>
        <fullName evidence="1">Uncharacterized protein</fullName>
    </submittedName>
</protein>
<dbReference type="AlphaFoldDB" id="X1U6S9"/>
<organism evidence="1">
    <name type="scientific">marine sediment metagenome</name>
    <dbReference type="NCBI Taxonomy" id="412755"/>
    <lineage>
        <taxon>unclassified sequences</taxon>
        <taxon>metagenomes</taxon>
        <taxon>ecological metagenomes</taxon>
    </lineage>
</organism>
<proteinExistence type="predicted"/>